<accession>A0A5N4CYU5</accession>
<keyword evidence="3" id="KW-1133">Transmembrane helix</keyword>
<feature type="compositionally biased region" description="Basic and acidic residues" evidence="6">
    <location>
        <begin position="1"/>
        <end position="10"/>
    </location>
</feature>
<gene>
    <name evidence="8" type="ORF">Cadr_000020313</name>
</gene>
<feature type="domain" description="GAIN-B" evidence="7">
    <location>
        <begin position="65"/>
        <end position="186"/>
    </location>
</feature>
<protein>
    <submittedName>
        <fullName evidence="8">Cadherin EGF LAG seven-pass G-type receptor 3</fullName>
    </submittedName>
</protein>
<evidence type="ECO:0000256" key="3">
    <source>
        <dbReference type="ARBA" id="ARBA00022989"/>
    </source>
</evidence>
<dbReference type="Proteomes" id="UP000299084">
    <property type="component" value="Unassembled WGS sequence"/>
</dbReference>
<evidence type="ECO:0000256" key="1">
    <source>
        <dbReference type="ARBA" id="ARBA00004370"/>
    </source>
</evidence>
<keyword evidence="8" id="KW-0675">Receptor</keyword>
<dbReference type="AlphaFoldDB" id="A0A5N4CYU5"/>
<keyword evidence="2" id="KW-0812">Transmembrane</keyword>
<feature type="region of interest" description="Disordered" evidence="6">
    <location>
        <begin position="1"/>
        <end position="40"/>
    </location>
</feature>
<dbReference type="Gene3D" id="2.60.220.50">
    <property type="match status" value="1"/>
</dbReference>
<feature type="compositionally biased region" description="Low complexity" evidence="6">
    <location>
        <begin position="74"/>
        <end position="87"/>
    </location>
</feature>
<comment type="subcellular location">
    <subcellularLocation>
        <location evidence="1">Membrane</location>
    </subcellularLocation>
</comment>
<keyword evidence="4" id="KW-0472">Membrane</keyword>
<evidence type="ECO:0000256" key="2">
    <source>
        <dbReference type="ARBA" id="ARBA00022692"/>
    </source>
</evidence>
<keyword evidence="9" id="KW-1185">Reference proteome</keyword>
<evidence type="ECO:0000259" key="7">
    <source>
        <dbReference type="PROSITE" id="PS50221"/>
    </source>
</evidence>
<name>A0A5N4CYU5_CAMDR</name>
<evidence type="ECO:0000256" key="4">
    <source>
        <dbReference type="ARBA" id="ARBA00023136"/>
    </source>
</evidence>
<evidence type="ECO:0000256" key="6">
    <source>
        <dbReference type="SAM" id="MobiDB-lite"/>
    </source>
</evidence>
<keyword evidence="5" id="KW-1015">Disulfide bond</keyword>
<evidence type="ECO:0000313" key="9">
    <source>
        <dbReference type="Proteomes" id="UP000299084"/>
    </source>
</evidence>
<reference evidence="8 9" key="1">
    <citation type="journal article" date="2019" name="Mol. Ecol. Resour.">
        <title>Improving Illumina assemblies with Hi-C and long reads: an example with the North African dromedary.</title>
        <authorList>
            <person name="Elbers J.P."/>
            <person name="Rogers M.F."/>
            <person name="Perelman P.L."/>
            <person name="Proskuryakova A.A."/>
            <person name="Serdyukova N.A."/>
            <person name="Johnson W.E."/>
            <person name="Horin P."/>
            <person name="Corander J."/>
            <person name="Murphy D."/>
            <person name="Burger P.A."/>
        </authorList>
    </citation>
    <scope>NUCLEOTIDE SEQUENCE [LARGE SCALE GENOMIC DNA]</scope>
    <source>
        <strain evidence="8">Drom800</strain>
        <tissue evidence="8">Blood</tissue>
    </source>
</reference>
<evidence type="ECO:0000256" key="5">
    <source>
        <dbReference type="ARBA" id="ARBA00023157"/>
    </source>
</evidence>
<proteinExistence type="predicted"/>
<dbReference type="InterPro" id="IPR057244">
    <property type="entry name" value="GAIN_B"/>
</dbReference>
<dbReference type="PROSITE" id="PS50221">
    <property type="entry name" value="GAIN_B"/>
    <property type="match status" value="1"/>
</dbReference>
<dbReference type="EMBL" id="JWIN03000017">
    <property type="protein sequence ID" value="KAB1264009.1"/>
    <property type="molecule type" value="Genomic_DNA"/>
</dbReference>
<comment type="caution">
    <text evidence="8">The sequence shown here is derived from an EMBL/GenBank/DDBJ whole genome shotgun (WGS) entry which is preliminary data.</text>
</comment>
<evidence type="ECO:0000313" key="8">
    <source>
        <dbReference type="EMBL" id="KAB1264009.1"/>
    </source>
</evidence>
<dbReference type="InterPro" id="IPR046338">
    <property type="entry name" value="GAIN_dom_sf"/>
</dbReference>
<organism evidence="8 9">
    <name type="scientific">Camelus dromedarius</name>
    <name type="common">Dromedary</name>
    <name type="synonym">Arabian camel</name>
    <dbReference type="NCBI Taxonomy" id="9838"/>
    <lineage>
        <taxon>Eukaryota</taxon>
        <taxon>Metazoa</taxon>
        <taxon>Chordata</taxon>
        <taxon>Craniata</taxon>
        <taxon>Vertebrata</taxon>
        <taxon>Euteleostomi</taxon>
        <taxon>Mammalia</taxon>
        <taxon>Eutheria</taxon>
        <taxon>Laurasiatheria</taxon>
        <taxon>Artiodactyla</taxon>
        <taxon>Tylopoda</taxon>
        <taxon>Camelidae</taxon>
        <taxon>Camelus</taxon>
    </lineage>
</organism>
<feature type="region of interest" description="Disordered" evidence="6">
    <location>
        <begin position="57"/>
        <end position="99"/>
    </location>
</feature>
<sequence length="186" mass="20415">MGQHREETLDGSHPSSSWAVLSIDRMEHPSPTRGTRRYPRYHSNLFRGQDAWDPHTHVLLPSQAPRPSPAEVLSTSGSSTENSTTLSVAPPPAPPEPEPEPGISIIILLVYRTLGGLLPAQFQAERRGARLPQNPVMNSPVVSVAVFHGRNFLRGVLESPISLEFRLLQTANRSKAICVQWDPPGP</sequence>
<dbReference type="GO" id="GO:0016020">
    <property type="term" value="C:membrane"/>
    <property type="evidence" value="ECO:0007669"/>
    <property type="project" value="UniProtKB-SubCell"/>
</dbReference>